<evidence type="ECO:0000256" key="9">
    <source>
        <dbReference type="ARBA" id="ARBA00022989"/>
    </source>
</evidence>
<feature type="transmembrane region" description="Helical" evidence="11">
    <location>
        <begin position="158"/>
        <end position="180"/>
    </location>
</feature>
<evidence type="ECO:0000313" key="12">
    <source>
        <dbReference type="EMBL" id="KAB1225731.1"/>
    </source>
</evidence>
<keyword evidence="7 12" id="KW-0418">Kinase</keyword>
<proteinExistence type="inferred from homology"/>
<keyword evidence="5" id="KW-0808">Transferase</keyword>
<evidence type="ECO:0000256" key="3">
    <source>
        <dbReference type="ARBA" id="ARBA00022528"/>
    </source>
</evidence>
<dbReference type="OrthoDB" id="5673at2759"/>
<dbReference type="InterPro" id="IPR039606">
    <property type="entry name" value="Phytol/farnesol_kinase"/>
</dbReference>
<evidence type="ECO:0000256" key="10">
    <source>
        <dbReference type="ARBA" id="ARBA00023136"/>
    </source>
</evidence>
<keyword evidence="13" id="KW-1185">Reference proteome</keyword>
<evidence type="ECO:0000256" key="6">
    <source>
        <dbReference type="ARBA" id="ARBA00022692"/>
    </source>
</evidence>
<evidence type="ECO:0000256" key="8">
    <source>
        <dbReference type="ARBA" id="ARBA00022946"/>
    </source>
</evidence>
<evidence type="ECO:0000256" key="1">
    <source>
        <dbReference type="ARBA" id="ARBA00004508"/>
    </source>
</evidence>
<keyword evidence="3" id="KW-0150">Chloroplast</keyword>
<evidence type="ECO:0000256" key="11">
    <source>
        <dbReference type="SAM" id="Phobius"/>
    </source>
</evidence>
<comment type="similarity">
    <text evidence="2">Belongs to the polyprenol kinase family.</text>
</comment>
<comment type="caution">
    <text evidence="12">The sequence shown here is derived from an EMBL/GenBank/DDBJ whole genome shotgun (WGS) entry which is preliminary data.</text>
</comment>
<evidence type="ECO:0000256" key="4">
    <source>
        <dbReference type="ARBA" id="ARBA00022640"/>
    </source>
</evidence>
<accession>A0A6A1WKI1</accession>
<organism evidence="12 13">
    <name type="scientific">Morella rubra</name>
    <name type="common">Chinese bayberry</name>
    <dbReference type="NCBI Taxonomy" id="262757"/>
    <lineage>
        <taxon>Eukaryota</taxon>
        <taxon>Viridiplantae</taxon>
        <taxon>Streptophyta</taxon>
        <taxon>Embryophyta</taxon>
        <taxon>Tracheophyta</taxon>
        <taxon>Spermatophyta</taxon>
        <taxon>Magnoliopsida</taxon>
        <taxon>eudicotyledons</taxon>
        <taxon>Gunneridae</taxon>
        <taxon>Pentapetalae</taxon>
        <taxon>rosids</taxon>
        <taxon>fabids</taxon>
        <taxon>Fagales</taxon>
        <taxon>Myricaceae</taxon>
        <taxon>Morella</taxon>
    </lineage>
</organism>
<feature type="transmembrane region" description="Helical" evidence="11">
    <location>
        <begin position="64"/>
        <end position="84"/>
    </location>
</feature>
<comment type="subcellular location">
    <subcellularLocation>
        <location evidence="1">Plastid</location>
        <location evidence="1">Chloroplast membrane</location>
        <topology evidence="1">Multi-pass membrane protein</topology>
    </subcellularLocation>
</comment>
<protein>
    <submittedName>
        <fullName evidence="12">Putative phytol kinase 3, chloroplastic</fullName>
    </submittedName>
</protein>
<dbReference type="PANTHER" id="PTHR32523">
    <property type="entry name" value="PHYTOL KINASE 1, CHLOROPLASTIC"/>
    <property type="match status" value="1"/>
</dbReference>
<dbReference type="PANTHER" id="PTHR32523:SF7">
    <property type="entry name" value="FARNESOL KINASE, CHLOROPLASTIC"/>
    <property type="match status" value="1"/>
</dbReference>
<reference evidence="12 13" key="1">
    <citation type="journal article" date="2019" name="Plant Biotechnol. J.">
        <title>The red bayberry genome and genetic basis of sex determination.</title>
        <authorList>
            <person name="Jia H.M."/>
            <person name="Jia H.J."/>
            <person name="Cai Q.L."/>
            <person name="Wang Y."/>
            <person name="Zhao H.B."/>
            <person name="Yang W.F."/>
            <person name="Wang G.Y."/>
            <person name="Li Y.H."/>
            <person name="Zhan D.L."/>
            <person name="Shen Y.T."/>
            <person name="Niu Q.F."/>
            <person name="Chang L."/>
            <person name="Qiu J."/>
            <person name="Zhao L."/>
            <person name="Xie H.B."/>
            <person name="Fu W.Y."/>
            <person name="Jin J."/>
            <person name="Li X.W."/>
            <person name="Jiao Y."/>
            <person name="Zhou C.C."/>
            <person name="Tu T."/>
            <person name="Chai C.Y."/>
            <person name="Gao J.L."/>
            <person name="Fan L.J."/>
            <person name="van de Weg E."/>
            <person name="Wang J.Y."/>
            <person name="Gao Z.S."/>
        </authorList>
    </citation>
    <scope>NUCLEOTIDE SEQUENCE [LARGE SCALE GENOMIC DNA]</scope>
    <source>
        <tissue evidence="12">Leaves</tissue>
    </source>
</reference>
<dbReference type="Proteomes" id="UP000516437">
    <property type="component" value="Chromosome 1"/>
</dbReference>
<keyword evidence="10 11" id="KW-0472">Membrane</keyword>
<sequence length="266" mass="29468">MALGNPLVSDICATALTGSIALFLLRFWGEIAKQGFLHQVEVKIPSVLSNYSFYMATITLNRKLVHVSFGLVFMLCWPTVQFWASRGHFSSSCSGHQHHFNASLGIWNNERRGYGEVNEQKWKLQLTSSIRELLKGPLYYAATLTLACIIYWRTSPISIAVICNLCAGDGFADIIGRRFGSLKLPYNRNKSVVGSAAMAAASLLASIGYMYYFSSFRFVQASWEMFMGFLVVTLASTLVESLPISTDIDDNLTVPLTSILVGTLVF</sequence>
<gene>
    <name evidence="12" type="ORF">CJ030_MR1G029233</name>
</gene>
<keyword evidence="9 11" id="KW-1133">Transmembrane helix</keyword>
<evidence type="ECO:0000256" key="2">
    <source>
        <dbReference type="ARBA" id="ARBA00010794"/>
    </source>
</evidence>
<evidence type="ECO:0000256" key="5">
    <source>
        <dbReference type="ARBA" id="ARBA00022679"/>
    </source>
</evidence>
<dbReference type="GO" id="GO:0016301">
    <property type="term" value="F:kinase activity"/>
    <property type="evidence" value="ECO:0007669"/>
    <property type="project" value="UniProtKB-KW"/>
</dbReference>
<evidence type="ECO:0000313" key="13">
    <source>
        <dbReference type="Proteomes" id="UP000516437"/>
    </source>
</evidence>
<dbReference type="GO" id="GO:0031969">
    <property type="term" value="C:chloroplast membrane"/>
    <property type="evidence" value="ECO:0007669"/>
    <property type="project" value="UniProtKB-SubCell"/>
</dbReference>
<dbReference type="EMBL" id="RXIC02000019">
    <property type="protein sequence ID" value="KAB1225731.1"/>
    <property type="molecule type" value="Genomic_DNA"/>
</dbReference>
<feature type="transmembrane region" description="Helical" evidence="11">
    <location>
        <begin position="192"/>
        <end position="212"/>
    </location>
</feature>
<feature type="transmembrane region" description="Helical" evidence="11">
    <location>
        <begin position="7"/>
        <end position="28"/>
    </location>
</feature>
<evidence type="ECO:0000256" key="7">
    <source>
        <dbReference type="ARBA" id="ARBA00022777"/>
    </source>
</evidence>
<dbReference type="AlphaFoldDB" id="A0A6A1WKI1"/>
<keyword evidence="4" id="KW-0934">Plastid</keyword>
<name>A0A6A1WKI1_9ROSI</name>
<feature type="transmembrane region" description="Helical" evidence="11">
    <location>
        <begin position="218"/>
        <end position="239"/>
    </location>
</feature>
<keyword evidence="6 11" id="KW-0812">Transmembrane</keyword>
<keyword evidence="8" id="KW-0809">Transit peptide</keyword>